<sequence>MRSADEGVVSVAGMGSVLGDLLPVAVGVAISPIPIVAVILVILSNDSAGASTGFAAGWTAGIALVTTVIVLLANTLGGTTAREPSAAVSWIKIVLGALLLVLAAAQWRDRSDATPPRWMRAIDQLTPLRALGLGAVLSALNPKNLLLCVSAGLVIGGSGLGSGAKAVAIVVFTALAAATVLAVVVGYALAADRLRGTLDSAREWLQANNHAVLAIVLVVMGAVVLGKGIGGL</sequence>
<protein>
    <submittedName>
        <fullName evidence="2">Threonine/homoserine/homoserine lactone efflux protein</fullName>
    </submittedName>
</protein>
<keyword evidence="1" id="KW-1133">Transmembrane helix</keyword>
<organism evidence="2 3">
    <name type="scientific">Nocardia transvalensis</name>
    <dbReference type="NCBI Taxonomy" id="37333"/>
    <lineage>
        <taxon>Bacteria</taxon>
        <taxon>Bacillati</taxon>
        <taxon>Actinomycetota</taxon>
        <taxon>Actinomycetes</taxon>
        <taxon>Mycobacteriales</taxon>
        <taxon>Nocardiaceae</taxon>
        <taxon>Nocardia</taxon>
    </lineage>
</organism>
<accession>A0A7W9P8B9</accession>
<proteinExistence type="predicted"/>
<dbReference type="Pfam" id="PF11139">
    <property type="entry name" value="SfLAP"/>
    <property type="match status" value="1"/>
</dbReference>
<evidence type="ECO:0000256" key="1">
    <source>
        <dbReference type="SAM" id="Phobius"/>
    </source>
</evidence>
<name>A0A7W9P8B9_9NOCA</name>
<feature type="transmembrane region" description="Helical" evidence="1">
    <location>
        <begin position="87"/>
        <end position="107"/>
    </location>
</feature>
<keyword evidence="1" id="KW-0472">Membrane</keyword>
<feature type="transmembrane region" description="Helical" evidence="1">
    <location>
        <begin position="167"/>
        <end position="190"/>
    </location>
</feature>
<feature type="transmembrane region" description="Helical" evidence="1">
    <location>
        <begin position="211"/>
        <end position="230"/>
    </location>
</feature>
<evidence type="ECO:0000313" key="2">
    <source>
        <dbReference type="EMBL" id="MBB5911215.1"/>
    </source>
</evidence>
<keyword evidence="3" id="KW-1185">Reference proteome</keyword>
<evidence type="ECO:0000313" key="3">
    <source>
        <dbReference type="Proteomes" id="UP000540412"/>
    </source>
</evidence>
<dbReference type="Proteomes" id="UP000540412">
    <property type="component" value="Unassembled WGS sequence"/>
</dbReference>
<dbReference type="InterPro" id="IPR021315">
    <property type="entry name" value="Gap/Sap"/>
</dbReference>
<feature type="transmembrane region" description="Helical" evidence="1">
    <location>
        <begin position="21"/>
        <end position="43"/>
    </location>
</feature>
<comment type="caution">
    <text evidence="2">The sequence shown here is derived from an EMBL/GenBank/DDBJ whole genome shotgun (WGS) entry which is preliminary data.</text>
</comment>
<dbReference type="EMBL" id="JACHIT010000001">
    <property type="protein sequence ID" value="MBB5911215.1"/>
    <property type="molecule type" value="Genomic_DNA"/>
</dbReference>
<dbReference type="AlphaFoldDB" id="A0A7W9P8B9"/>
<keyword evidence="1" id="KW-0812">Transmembrane</keyword>
<gene>
    <name evidence="2" type="ORF">BJY24_000082</name>
</gene>
<feature type="transmembrane region" description="Helical" evidence="1">
    <location>
        <begin position="55"/>
        <end position="75"/>
    </location>
</feature>
<reference evidence="2 3" key="1">
    <citation type="submission" date="2020-08" db="EMBL/GenBank/DDBJ databases">
        <title>Sequencing the genomes of 1000 actinobacteria strains.</title>
        <authorList>
            <person name="Klenk H.-P."/>
        </authorList>
    </citation>
    <scope>NUCLEOTIDE SEQUENCE [LARGE SCALE GENOMIC DNA]</scope>
    <source>
        <strain evidence="2 3">DSM 43582</strain>
    </source>
</reference>